<dbReference type="PANTHER" id="PTHR45644:SF56">
    <property type="entry name" value="AAA ATPASE, PUTATIVE (AFU_ORTHOLOGUE AFUA_2G12920)-RELATED"/>
    <property type="match status" value="1"/>
</dbReference>
<dbReference type="GO" id="GO:0003677">
    <property type="term" value="F:DNA binding"/>
    <property type="evidence" value="ECO:0007669"/>
    <property type="project" value="InterPro"/>
</dbReference>
<protein>
    <recommendedName>
        <fullName evidence="5">Ubiquitin-like domain-containing protein</fullName>
    </recommendedName>
</protein>
<dbReference type="SUPFAM" id="SSF52540">
    <property type="entry name" value="P-loop containing nucleoside triphosphate hydrolases"/>
    <property type="match status" value="1"/>
</dbReference>
<comment type="similarity">
    <text evidence="1">Belongs to the disease resistance NB-LRR family.</text>
</comment>
<sequence length="744" mass="81950">MSNNKKTGLIVFVAFPPWHSHALVTGTLLMDVLEISSINSSCSHTLIKFRPLSPGQRGIVCEMNGNVVIVLLESDEKETGGASSDKLSANHALHWIQVKAILCNLDAEAEDCYVEMEALSEVLHSVQPLIVYFPDFSIWLSRAVTKSTRKRFSQKVQEIFDQISGPVILICGQNKGETGSKEKEKYVILNLAKDEYESNFVSSVVPPDEVCVKFEGISAFEDVKTALNELVILPTSRPELFCRGNLLRPRKEILLFGPPGTGKTFLAKALAPEAGANVFSITSSTLTSKDDEDSSGRGSSCRREHSKDSIMESSKRQKMHIFVRTPIGKTISVEVKSFDTIDNLKTKIQDKEGIPLDQQRLIFVGKQLKDGRTLADSNIQKESTLHLVLRLRGGTGGTGGTGGFFQSGVSSSNPAFVPAPFRPLSSRSPICSYTEMVVSALINLHPEGGSSAEKIANYVQDVYKKFIIPNHFAEVTQTLETMTKNGLVEVNNGLYRYYTTHDFRAIEELVRSTPSFLPSVSAVPALSSVPAVPTVPAVPSVGFGNWNQQVRGGAAHQVPMVYEHHTDNYFVGQNISNKVIVPMPGYTPASNIDVGPRKRGPGRPRKVATSEVLGKRTVDSESDDNFASGNNCHSWMSQSNSQSSSKRSKNSKNDDEQSSEFNGSIDILRVEALKNVLATKKPPPMLVKDLWPYIHELKLDDELATSAYVFLLRRPLQLEGLMFTPIELRKTVLIKMMEDVKTND</sequence>
<keyword evidence="7" id="KW-1185">Reference proteome</keyword>
<dbReference type="GO" id="GO:0000786">
    <property type="term" value="C:nucleosome"/>
    <property type="evidence" value="ECO:0007669"/>
    <property type="project" value="InterPro"/>
</dbReference>
<evidence type="ECO:0000256" key="2">
    <source>
        <dbReference type="ARBA" id="ARBA00022741"/>
    </source>
</evidence>
<dbReference type="Pfam" id="PF00240">
    <property type="entry name" value="ubiquitin"/>
    <property type="match status" value="1"/>
</dbReference>
<dbReference type="GO" id="GO:0006334">
    <property type="term" value="P:nucleosome assembly"/>
    <property type="evidence" value="ECO:0007669"/>
    <property type="project" value="InterPro"/>
</dbReference>
<dbReference type="EMBL" id="JAUIZM010000006">
    <property type="protein sequence ID" value="KAK1379350.1"/>
    <property type="molecule type" value="Genomic_DNA"/>
</dbReference>
<comment type="caution">
    <text evidence="6">The sequence shown here is derived from an EMBL/GenBank/DDBJ whole genome shotgun (WGS) entry which is preliminary data.</text>
</comment>
<dbReference type="InterPro" id="IPR029071">
    <property type="entry name" value="Ubiquitin-like_domsf"/>
</dbReference>
<feature type="compositionally biased region" description="Polar residues" evidence="4">
    <location>
        <begin position="625"/>
        <end position="636"/>
    </location>
</feature>
<dbReference type="InterPro" id="IPR003959">
    <property type="entry name" value="ATPase_AAA_core"/>
</dbReference>
<dbReference type="PANTHER" id="PTHR45644">
    <property type="entry name" value="AAA ATPASE, PUTATIVE (AFU_ORTHOLOGUE AFUA_2G12920)-RELATED-RELATED"/>
    <property type="match status" value="1"/>
</dbReference>
<dbReference type="InterPro" id="IPR051701">
    <property type="entry name" value="Mito_OM_Translocase_MSP1"/>
</dbReference>
<dbReference type="Gene3D" id="3.40.50.300">
    <property type="entry name" value="P-loop containing nucleotide triphosphate hydrolases"/>
    <property type="match status" value="1"/>
</dbReference>
<dbReference type="GO" id="GO:0005741">
    <property type="term" value="C:mitochondrial outer membrane"/>
    <property type="evidence" value="ECO:0007669"/>
    <property type="project" value="TreeGrafter"/>
</dbReference>
<keyword evidence="2" id="KW-0547">Nucleotide-binding</keyword>
<dbReference type="InterPro" id="IPR000626">
    <property type="entry name" value="Ubiquitin-like_dom"/>
</dbReference>
<dbReference type="Proteomes" id="UP001237642">
    <property type="component" value="Unassembled WGS sequence"/>
</dbReference>
<dbReference type="InterPro" id="IPR019954">
    <property type="entry name" value="Ubiquitin_CS"/>
</dbReference>
<keyword evidence="3" id="KW-0067">ATP-binding</keyword>
<dbReference type="AlphaFoldDB" id="A0AAD8MKD1"/>
<dbReference type="InterPro" id="IPR027417">
    <property type="entry name" value="P-loop_NTPase"/>
</dbReference>
<evidence type="ECO:0000256" key="3">
    <source>
        <dbReference type="ARBA" id="ARBA00022840"/>
    </source>
</evidence>
<organism evidence="6 7">
    <name type="scientific">Heracleum sosnowskyi</name>
    <dbReference type="NCBI Taxonomy" id="360622"/>
    <lineage>
        <taxon>Eukaryota</taxon>
        <taxon>Viridiplantae</taxon>
        <taxon>Streptophyta</taxon>
        <taxon>Embryophyta</taxon>
        <taxon>Tracheophyta</taxon>
        <taxon>Spermatophyta</taxon>
        <taxon>Magnoliopsida</taxon>
        <taxon>eudicotyledons</taxon>
        <taxon>Gunneridae</taxon>
        <taxon>Pentapetalae</taxon>
        <taxon>asterids</taxon>
        <taxon>campanulids</taxon>
        <taxon>Apiales</taxon>
        <taxon>Apiaceae</taxon>
        <taxon>Apioideae</taxon>
        <taxon>apioid superclade</taxon>
        <taxon>Tordylieae</taxon>
        <taxon>Tordyliinae</taxon>
        <taxon>Heracleum</taxon>
    </lineage>
</organism>
<dbReference type="InterPro" id="IPR019956">
    <property type="entry name" value="Ubiquitin_dom"/>
</dbReference>
<proteinExistence type="inferred from homology"/>
<dbReference type="SMART" id="SM00213">
    <property type="entry name" value="UBQ"/>
    <property type="match status" value="1"/>
</dbReference>
<dbReference type="Gene3D" id="3.10.20.90">
    <property type="entry name" value="Phosphatidylinositol 3-kinase Catalytic Subunit, Chain A, domain 1"/>
    <property type="match status" value="1"/>
</dbReference>
<evidence type="ECO:0000313" key="7">
    <source>
        <dbReference type="Proteomes" id="UP001237642"/>
    </source>
</evidence>
<evidence type="ECO:0000259" key="5">
    <source>
        <dbReference type="PROSITE" id="PS50053"/>
    </source>
</evidence>
<evidence type="ECO:0000256" key="1">
    <source>
        <dbReference type="ARBA" id="ARBA00008894"/>
    </source>
</evidence>
<dbReference type="InterPro" id="IPR036390">
    <property type="entry name" value="WH_DNA-bd_sf"/>
</dbReference>
<gene>
    <name evidence="6" type="ORF">POM88_026094</name>
</gene>
<name>A0AAD8MKD1_9APIA</name>
<reference evidence="6" key="1">
    <citation type="submission" date="2023-02" db="EMBL/GenBank/DDBJ databases">
        <title>Genome of toxic invasive species Heracleum sosnowskyi carries increased number of genes despite the absence of recent whole-genome duplications.</title>
        <authorList>
            <person name="Schelkunov M."/>
            <person name="Shtratnikova V."/>
            <person name="Makarenko M."/>
            <person name="Klepikova A."/>
            <person name="Omelchenko D."/>
            <person name="Novikova G."/>
            <person name="Obukhova E."/>
            <person name="Bogdanov V."/>
            <person name="Penin A."/>
            <person name="Logacheva M."/>
        </authorList>
    </citation>
    <scope>NUCLEOTIDE SEQUENCE</scope>
    <source>
        <strain evidence="6">Hsosn_3</strain>
        <tissue evidence="6">Leaf</tissue>
    </source>
</reference>
<dbReference type="GO" id="GO:0016887">
    <property type="term" value="F:ATP hydrolysis activity"/>
    <property type="evidence" value="ECO:0007669"/>
    <property type="project" value="InterPro"/>
</dbReference>
<feature type="compositionally biased region" description="Basic and acidic residues" evidence="4">
    <location>
        <begin position="301"/>
        <end position="315"/>
    </location>
</feature>
<accession>A0AAD8MKD1</accession>
<evidence type="ECO:0000313" key="6">
    <source>
        <dbReference type="EMBL" id="KAK1379350.1"/>
    </source>
</evidence>
<dbReference type="FunFam" id="3.10.20.90:FF:000160">
    <property type="entry name" value="Polyubiquitin-C"/>
    <property type="match status" value="1"/>
</dbReference>
<reference evidence="6" key="2">
    <citation type="submission" date="2023-05" db="EMBL/GenBank/DDBJ databases">
        <authorList>
            <person name="Schelkunov M.I."/>
        </authorList>
    </citation>
    <scope>NUCLEOTIDE SEQUENCE</scope>
    <source>
        <strain evidence="6">Hsosn_3</strain>
        <tissue evidence="6">Leaf</tissue>
    </source>
</reference>
<feature type="compositionally biased region" description="Basic residues" evidence="4">
    <location>
        <begin position="597"/>
        <end position="606"/>
    </location>
</feature>
<dbReference type="InterPro" id="IPR005818">
    <property type="entry name" value="Histone_H1/H5_H15"/>
</dbReference>
<dbReference type="Pfam" id="PF00004">
    <property type="entry name" value="AAA"/>
    <property type="match status" value="1"/>
</dbReference>
<evidence type="ECO:0000256" key="4">
    <source>
        <dbReference type="SAM" id="MobiDB-lite"/>
    </source>
</evidence>
<dbReference type="PROSITE" id="PS00299">
    <property type="entry name" value="UBIQUITIN_1"/>
    <property type="match status" value="1"/>
</dbReference>
<dbReference type="InterPro" id="IPR036388">
    <property type="entry name" value="WH-like_DNA-bd_sf"/>
</dbReference>
<dbReference type="GO" id="GO:0005524">
    <property type="term" value="F:ATP binding"/>
    <property type="evidence" value="ECO:0007669"/>
    <property type="project" value="UniProtKB-KW"/>
</dbReference>
<feature type="domain" description="Ubiquitin-like" evidence="5">
    <location>
        <begin position="319"/>
        <end position="394"/>
    </location>
</feature>
<feature type="region of interest" description="Disordered" evidence="4">
    <location>
        <begin position="286"/>
        <end position="315"/>
    </location>
</feature>
<dbReference type="PRINTS" id="PR00348">
    <property type="entry name" value="UBIQUITIN"/>
</dbReference>
<dbReference type="Gene3D" id="1.10.10.10">
    <property type="entry name" value="Winged helix-like DNA-binding domain superfamily/Winged helix DNA-binding domain"/>
    <property type="match status" value="1"/>
</dbReference>
<dbReference type="Pfam" id="PF00538">
    <property type="entry name" value="Linker_histone"/>
    <property type="match status" value="1"/>
</dbReference>
<dbReference type="SUPFAM" id="SSF54236">
    <property type="entry name" value="Ubiquitin-like"/>
    <property type="match status" value="1"/>
</dbReference>
<dbReference type="PROSITE" id="PS50053">
    <property type="entry name" value="UBIQUITIN_2"/>
    <property type="match status" value="1"/>
</dbReference>
<dbReference type="SUPFAM" id="SSF46785">
    <property type="entry name" value="Winged helix' DNA-binding domain"/>
    <property type="match status" value="1"/>
</dbReference>
<feature type="region of interest" description="Disordered" evidence="4">
    <location>
        <begin position="588"/>
        <end position="660"/>
    </location>
</feature>